<name>A0A1M2VFD7_TRAPU</name>
<evidence type="ECO:0000256" key="1">
    <source>
        <dbReference type="SAM" id="MobiDB-lite"/>
    </source>
</evidence>
<evidence type="ECO:0000313" key="3">
    <source>
        <dbReference type="Proteomes" id="UP000184267"/>
    </source>
</evidence>
<dbReference type="Proteomes" id="UP000184267">
    <property type="component" value="Unassembled WGS sequence"/>
</dbReference>
<proteinExistence type="predicted"/>
<feature type="region of interest" description="Disordered" evidence="1">
    <location>
        <begin position="349"/>
        <end position="372"/>
    </location>
</feature>
<dbReference type="AlphaFoldDB" id="A0A1M2VFD7"/>
<dbReference type="EMBL" id="MNAD01001320">
    <property type="protein sequence ID" value="OJT06319.1"/>
    <property type="molecule type" value="Genomic_DNA"/>
</dbReference>
<keyword evidence="3" id="KW-1185">Reference proteome</keyword>
<dbReference type="InterPro" id="IPR032675">
    <property type="entry name" value="LRR_dom_sf"/>
</dbReference>
<feature type="compositionally biased region" description="Low complexity" evidence="1">
    <location>
        <begin position="352"/>
        <end position="363"/>
    </location>
</feature>
<comment type="caution">
    <text evidence="2">The sequence shown here is derived from an EMBL/GenBank/DDBJ whole genome shotgun (WGS) entry which is preliminary data.</text>
</comment>
<dbReference type="Gene3D" id="3.80.10.10">
    <property type="entry name" value="Ribonuclease Inhibitor"/>
    <property type="match status" value="1"/>
</dbReference>
<gene>
    <name evidence="2" type="ORF">TRAPUB_2824</name>
</gene>
<organism evidence="2 3">
    <name type="scientific">Trametes pubescens</name>
    <name type="common">White-rot fungus</name>
    <dbReference type="NCBI Taxonomy" id="154538"/>
    <lineage>
        <taxon>Eukaryota</taxon>
        <taxon>Fungi</taxon>
        <taxon>Dikarya</taxon>
        <taxon>Basidiomycota</taxon>
        <taxon>Agaricomycotina</taxon>
        <taxon>Agaricomycetes</taxon>
        <taxon>Polyporales</taxon>
        <taxon>Polyporaceae</taxon>
        <taxon>Trametes</taxon>
    </lineage>
</organism>
<reference evidence="2 3" key="1">
    <citation type="submission" date="2016-10" db="EMBL/GenBank/DDBJ databases">
        <title>Genome sequence of the basidiomycete white-rot fungus Trametes pubescens.</title>
        <authorList>
            <person name="Makela M.R."/>
            <person name="Granchi Z."/>
            <person name="Peng M."/>
            <person name="De Vries R.P."/>
            <person name="Grigoriev I."/>
            <person name="Riley R."/>
            <person name="Hilden K."/>
        </authorList>
    </citation>
    <scope>NUCLEOTIDE SEQUENCE [LARGE SCALE GENOMIC DNA]</scope>
    <source>
        <strain evidence="2 3">FBCC735</strain>
    </source>
</reference>
<protein>
    <submittedName>
        <fullName evidence="2">Uncharacterized protein</fullName>
    </submittedName>
</protein>
<accession>A0A1M2VFD7</accession>
<sequence>MNAPSSLTSTSRAMTSVESLPAEIFLELASYLSSRSDVLQLSQVSTSVYAKVIPALYADVDLHGAEQCERTLGMIERCPEVARHVRRLTVHPEHELSPRPRDQYRAWDNAGLVSRCVMRAARNLDALHDFEWDGEDMLPDDRMWAELRARCPCLKRVGTTFGCFLPRPTSNLFQFSDLAGFALTFKDGFYAHSLHVPSRGGLPGPHPLLLPKDQHVPDRADAEAESEPVFTRLWDMLTLRCPALEALCVVGHSSEPSEATRLYAARWPKLRSLTLGALVWNTNTPDDISAAPNLKEFLEAHPTIESLHLLGKPSANQLDISALDHSALPNLTEFSGSFNHLRMLVDRTPSLAPDDPQAQNPNANPNPPAVGSTTLTKTLQRVCFPHAMHLRDLTPLTVSRVLMGLHGLTSLKVTFAIQGGYDSNGILRTIVASCPHLLDLDITCTTKPSFFLDAFANVLRGLTRLRTLALSLVRMPGEEPMHIGASRIALANPRLQCFSVAFIPTHPSADATVPPLERGTFELACDTHGIPICMRVAQWHTVPWLWPWPALWAGAGSMPLPPSLPRAMSAGVGGGVAEWFAAVAGALGVDTPLLLLESRARTFGLDGGESADGGAARKAGRRARVRRWVCDLRPSGHPDVVQKGLGALLLERSPAGEEARLMAFCLCLLVLTVWALVSKAMRLNALSDAIGENYESLGLTQDALPIRAIVAGGALAVLKFGTRTSTLDVDFALDAPQGALEESLVKLAATDAVRRVNDGNLGHYWFNPAVRFYAHMAPYGTTYADALAQGEVVFETTHLVLYAMPWRFQLFRKLARMSRDSRCGLEVRATDVQDAANILWHMREKGGREVTFEEVCGWYVDPRVRMSKEAAGLVADSYREQYGGSFVV</sequence>
<dbReference type="OrthoDB" id="2870744at2759"/>
<dbReference type="SUPFAM" id="SSF52047">
    <property type="entry name" value="RNI-like"/>
    <property type="match status" value="1"/>
</dbReference>
<evidence type="ECO:0000313" key="2">
    <source>
        <dbReference type="EMBL" id="OJT06319.1"/>
    </source>
</evidence>
<dbReference type="STRING" id="154538.A0A1M2VFD7"/>